<dbReference type="SMART" id="SM01403">
    <property type="entry name" value="Ribosomal_S10"/>
    <property type="match status" value="1"/>
</dbReference>
<dbReference type="InterPro" id="IPR036838">
    <property type="entry name" value="Ribosomal_uS10_dom_sf"/>
</dbReference>
<name>A0A1M4WRN4_9FIRM</name>
<feature type="domain" description="Small ribosomal subunit protein uS10" evidence="5">
    <location>
        <begin position="31"/>
        <end position="125"/>
    </location>
</feature>
<dbReference type="NCBIfam" id="TIGR01049">
    <property type="entry name" value="rpsJ_bact"/>
    <property type="match status" value="1"/>
</dbReference>
<dbReference type="GO" id="GO:0003735">
    <property type="term" value="F:structural constituent of ribosome"/>
    <property type="evidence" value="ECO:0007669"/>
    <property type="project" value="InterPro"/>
</dbReference>
<evidence type="ECO:0000313" key="7">
    <source>
        <dbReference type="Proteomes" id="UP000184404"/>
    </source>
</evidence>
<dbReference type="PANTHER" id="PTHR11700">
    <property type="entry name" value="30S RIBOSOMAL PROTEIN S10 FAMILY MEMBER"/>
    <property type="match status" value="1"/>
</dbReference>
<comment type="subunit">
    <text evidence="4">Part of the 30S ribosomal subunit.</text>
</comment>
<gene>
    <name evidence="4" type="primary">rpsJ</name>
    <name evidence="6" type="ORF">SAMN02745190_01328</name>
</gene>
<dbReference type="GO" id="GO:0005840">
    <property type="term" value="C:ribosome"/>
    <property type="evidence" value="ECO:0007669"/>
    <property type="project" value="UniProtKB-KW"/>
</dbReference>
<evidence type="ECO:0000259" key="5">
    <source>
        <dbReference type="SMART" id="SM01403"/>
    </source>
</evidence>
<keyword evidence="7" id="KW-1185">Reference proteome</keyword>
<dbReference type="STRING" id="1123243.SAMN02745190_01328"/>
<reference evidence="6 7" key="1">
    <citation type="submission" date="2016-11" db="EMBL/GenBank/DDBJ databases">
        <authorList>
            <person name="Jaros S."/>
            <person name="Januszkiewicz K."/>
            <person name="Wedrychowicz H."/>
        </authorList>
    </citation>
    <scope>NUCLEOTIDE SEQUENCE [LARGE SCALE GENOMIC DNA]</scope>
    <source>
        <strain evidence="6 7">DSM 10502</strain>
    </source>
</reference>
<dbReference type="HAMAP" id="MF_00508">
    <property type="entry name" value="Ribosomal_uS10"/>
    <property type="match status" value="1"/>
</dbReference>
<comment type="similarity">
    <text evidence="1 4">Belongs to the universal ribosomal protein uS10 family.</text>
</comment>
<dbReference type="InterPro" id="IPR027486">
    <property type="entry name" value="Ribosomal_uS10_dom"/>
</dbReference>
<evidence type="ECO:0000256" key="1">
    <source>
        <dbReference type="ARBA" id="ARBA00007102"/>
    </source>
</evidence>
<dbReference type="GO" id="GO:1990904">
    <property type="term" value="C:ribonucleoprotein complex"/>
    <property type="evidence" value="ECO:0007669"/>
    <property type="project" value="UniProtKB-KW"/>
</dbReference>
<accession>A0A1M4WRN4</accession>
<dbReference type="AlphaFoldDB" id="A0A1M4WRN4"/>
<evidence type="ECO:0000256" key="4">
    <source>
        <dbReference type="HAMAP-Rule" id="MF_00508"/>
    </source>
</evidence>
<dbReference type="Pfam" id="PF00338">
    <property type="entry name" value="Ribosomal_S10"/>
    <property type="match status" value="1"/>
</dbReference>
<dbReference type="PRINTS" id="PR00971">
    <property type="entry name" value="RIBOSOMALS10"/>
</dbReference>
<dbReference type="PROSITE" id="PS00361">
    <property type="entry name" value="RIBOSOMAL_S10"/>
    <property type="match status" value="1"/>
</dbReference>
<dbReference type="EMBL" id="FQUG01000004">
    <property type="protein sequence ID" value="SHE83884.1"/>
    <property type="molecule type" value="Genomic_DNA"/>
</dbReference>
<dbReference type="InterPro" id="IPR018268">
    <property type="entry name" value="Ribosomal_uS10_CS"/>
</dbReference>
<comment type="function">
    <text evidence="4">Involved in the binding of tRNA to the ribosomes.</text>
</comment>
<dbReference type="NCBIfam" id="NF001861">
    <property type="entry name" value="PRK00596.1"/>
    <property type="match status" value="1"/>
</dbReference>
<dbReference type="SUPFAM" id="SSF54999">
    <property type="entry name" value="Ribosomal protein S10"/>
    <property type="match status" value="1"/>
</dbReference>
<dbReference type="Gene3D" id="3.30.70.600">
    <property type="entry name" value="Ribosomal protein S10 domain"/>
    <property type="match status" value="1"/>
</dbReference>
<dbReference type="GO" id="GO:0006412">
    <property type="term" value="P:translation"/>
    <property type="evidence" value="ECO:0007669"/>
    <property type="project" value="UniProtKB-UniRule"/>
</dbReference>
<protein>
    <recommendedName>
        <fullName evidence="4">Small ribosomal subunit protein uS10</fullName>
    </recommendedName>
</protein>
<proteinExistence type="inferred from homology"/>
<evidence type="ECO:0000256" key="2">
    <source>
        <dbReference type="ARBA" id="ARBA00022980"/>
    </source>
</evidence>
<keyword evidence="3 4" id="KW-0687">Ribonucleoprotein</keyword>
<dbReference type="InterPro" id="IPR001848">
    <property type="entry name" value="Ribosomal_uS10"/>
</dbReference>
<dbReference type="FunFam" id="3.30.70.600:FF:000001">
    <property type="entry name" value="30S ribosomal protein S10"/>
    <property type="match status" value="1"/>
</dbReference>
<evidence type="ECO:0000256" key="3">
    <source>
        <dbReference type="ARBA" id="ARBA00023274"/>
    </source>
</evidence>
<evidence type="ECO:0000313" key="6">
    <source>
        <dbReference type="EMBL" id="SHE83884.1"/>
    </source>
</evidence>
<sequence length="126" mass="14219">MHDEGTSAENVWVLNPGDKEENILSKQQKIRIRLKAYDHKALDQSAVKIVDTAKRTGAMVSGPIPLPTEKNVFTILRSPHVNKDSREQFEMRTHKRLIDILEPSSKTVDALMHLDLPAGVDIEIKL</sequence>
<keyword evidence="2 4" id="KW-0689">Ribosomal protein</keyword>
<dbReference type="Proteomes" id="UP000184404">
    <property type="component" value="Unassembled WGS sequence"/>
</dbReference>
<organism evidence="6 7">
    <name type="scientific">Schwartzia succinivorans DSM 10502</name>
    <dbReference type="NCBI Taxonomy" id="1123243"/>
    <lineage>
        <taxon>Bacteria</taxon>
        <taxon>Bacillati</taxon>
        <taxon>Bacillota</taxon>
        <taxon>Negativicutes</taxon>
        <taxon>Selenomonadales</taxon>
        <taxon>Selenomonadaceae</taxon>
        <taxon>Schwartzia</taxon>
    </lineage>
</organism>
<dbReference type="GO" id="GO:0000049">
    <property type="term" value="F:tRNA binding"/>
    <property type="evidence" value="ECO:0007669"/>
    <property type="project" value="UniProtKB-UniRule"/>
</dbReference>